<dbReference type="OrthoDB" id="3649992at2759"/>
<accession>A0A9P4Q6U8</accession>
<dbReference type="EMBL" id="MU003816">
    <property type="protein sequence ID" value="KAF2719092.1"/>
    <property type="molecule type" value="Genomic_DNA"/>
</dbReference>
<evidence type="ECO:0000256" key="1">
    <source>
        <dbReference type="SAM" id="MobiDB-lite"/>
    </source>
</evidence>
<dbReference type="GO" id="GO:0009116">
    <property type="term" value="P:nucleoside metabolic process"/>
    <property type="evidence" value="ECO:0007669"/>
    <property type="project" value="InterPro"/>
</dbReference>
<evidence type="ECO:0000313" key="3">
    <source>
        <dbReference type="Proteomes" id="UP000799441"/>
    </source>
</evidence>
<keyword evidence="3" id="KW-1185">Reference proteome</keyword>
<evidence type="ECO:0000313" key="2">
    <source>
        <dbReference type="EMBL" id="KAF2719092.1"/>
    </source>
</evidence>
<proteinExistence type="predicted"/>
<name>A0A9P4Q6U8_9PEZI</name>
<sequence>MGLFSTSSKTANGKPPAQVGSHAPQRRATPATRYNVASYAIGWIAALEHELIAALSMLDESHQCPTDYRQYMHDPNTYNWGRIGQQNVVIVSLMRPYGKASAAIVTKNLAMTHPDIRLAFLVGIGAGVPRPGHDVRLGDVVVSHARGNGSVIAYDLIKTLKSGIELSVSPYASHKTLQKAVISLAARHKSKGSRMTSIIGEAFKRYPRLANSTSWRYQGAKYDVLCKDTYMRLGPRHQRSFKTNPSDVNGVLVRKPRASSSPVIHYGTIGSGDVLIKALGERERILDRLPEDCICLEMEAAGVMPVFPALVVRGICDYADTQKNDMWQNYAAITAAAYTRELLENL</sequence>
<dbReference type="Gene3D" id="3.40.50.1580">
    <property type="entry name" value="Nucleoside phosphorylase domain"/>
    <property type="match status" value="1"/>
</dbReference>
<gene>
    <name evidence="2" type="ORF">K431DRAFT_287119</name>
</gene>
<dbReference type="PANTHER" id="PTHR46082:SF11">
    <property type="entry name" value="AAA+ ATPASE DOMAIN-CONTAINING PROTEIN-RELATED"/>
    <property type="match status" value="1"/>
</dbReference>
<dbReference type="InterPro" id="IPR053137">
    <property type="entry name" value="NLR-like"/>
</dbReference>
<comment type="caution">
    <text evidence="2">The sequence shown here is derived from an EMBL/GenBank/DDBJ whole genome shotgun (WGS) entry which is preliminary data.</text>
</comment>
<dbReference type="InterPro" id="IPR035994">
    <property type="entry name" value="Nucleoside_phosphorylase_sf"/>
</dbReference>
<dbReference type="Proteomes" id="UP000799441">
    <property type="component" value="Unassembled WGS sequence"/>
</dbReference>
<feature type="region of interest" description="Disordered" evidence="1">
    <location>
        <begin position="1"/>
        <end position="27"/>
    </location>
</feature>
<dbReference type="SUPFAM" id="SSF53167">
    <property type="entry name" value="Purine and uridine phosphorylases"/>
    <property type="match status" value="1"/>
</dbReference>
<feature type="compositionally biased region" description="Polar residues" evidence="1">
    <location>
        <begin position="1"/>
        <end position="11"/>
    </location>
</feature>
<reference evidence="2" key="1">
    <citation type="journal article" date="2020" name="Stud. Mycol.">
        <title>101 Dothideomycetes genomes: a test case for predicting lifestyles and emergence of pathogens.</title>
        <authorList>
            <person name="Haridas S."/>
            <person name="Albert R."/>
            <person name="Binder M."/>
            <person name="Bloem J."/>
            <person name="Labutti K."/>
            <person name="Salamov A."/>
            <person name="Andreopoulos B."/>
            <person name="Baker S."/>
            <person name="Barry K."/>
            <person name="Bills G."/>
            <person name="Bluhm B."/>
            <person name="Cannon C."/>
            <person name="Castanera R."/>
            <person name="Culley D."/>
            <person name="Daum C."/>
            <person name="Ezra D."/>
            <person name="Gonzalez J."/>
            <person name="Henrissat B."/>
            <person name="Kuo A."/>
            <person name="Liang C."/>
            <person name="Lipzen A."/>
            <person name="Lutzoni F."/>
            <person name="Magnuson J."/>
            <person name="Mondo S."/>
            <person name="Nolan M."/>
            <person name="Ohm R."/>
            <person name="Pangilinan J."/>
            <person name="Park H.-J."/>
            <person name="Ramirez L."/>
            <person name="Alfaro M."/>
            <person name="Sun H."/>
            <person name="Tritt A."/>
            <person name="Yoshinaga Y."/>
            <person name="Zwiers L.-H."/>
            <person name="Turgeon B."/>
            <person name="Goodwin S."/>
            <person name="Spatafora J."/>
            <person name="Crous P."/>
            <person name="Grigoriev I."/>
        </authorList>
    </citation>
    <scope>NUCLEOTIDE SEQUENCE</scope>
    <source>
        <strain evidence="2">CBS 116435</strain>
    </source>
</reference>
<protein>
    <submittedName>
        <fullName evidence="2">Purine and uridine phosphorylase</fullName>
    </submittedName>
</protein>
<dbReference type="AlphaFoldDB" id="A0A9P4Q6U8"/>
<organism evidence="2 3">
    <name type="scientific">Polychaeton citri CBS 116435</name>
    <dbReference type="NCBI Taxonomy" id="1314669"/>
    <lineage>
        <taxon>Eukaryota</taxon>
        <taxon>Fungi</taxon>
        <taxon>Dikarya</taxon>
        <taxon>Ascomycota</taxon>
        <taxon>Pezizomycotina</taxon>
        <taxon>Dothideomycetes</taxon>
        <taxon>Dothideomycetidae</taxon>
        <taxon>Capnodiales</taxon>
        <taxon>Capnodiaceae</taxon>
        <taxon>Polychaeton</taxon>
    </lineage>
</organism>
<dbReference type="GO" id="GO:0003824">
    <property type="term" value="F:catalytic activity"/>
    <property type="evidence" value="ECO:0007669"/>
    <property type="project" value="InterPro"/>
</dbReference>
<dbReference type="PANTHER" id="PTHR46082">
    <property type="entry name" value="ATP/GTP-BINDING PROTEIN-RELATED"/>
    <property type="match status" value="1"/>
</dbReference>